<dbReference type="EMBL" id="JAJSOF020000033">
    <property type="protein sequence ID" value="KAJ4430060.1"/>
    <property type="molecule type" value="Genomic_DNA"/>
</dbReference>
<proteinExistence type="predicted"/>
<protein>
    <submittedName>
        <fullName evidence="1">Uncharacterized protein</fullName>
    </submittedName>
</protein>
<evidence type="ECO:0000313" key="2">
    <source>
        <dbReference type="Proteomes" id="UP001148838"/>
    </source>
</evidence>
<organism evidence="1 2">
    <name type="scientific">Periplaneta americana</name>
    <name type="common">American cockroach</name>
    <name type="synonym">Blatta americana</name>
    <dbReference type="NCBI Taxonomy" id="6978"/>
    <lineage>
        <taxon>Eukaryota</taxon>
        <taxon>Metazoa</taxon>
        <taxon>Ecdysozoa</taxon>
        <taxon>Arthropoda</taxon>
        <taxon>Hexapoda</taxon>
        <taxon>Insecta</taxon>
        <taxon>Pterygota</taxon>
        <taxon>Neoptera</taxon>
        <taxon>Polyneoptera</taxon>
        <taxon>Dictyoptera</taxon>
        <taxon>Blattodea</taxon>
        <taxon>Blattoidea</taxon>
        <taxon>Blattidae</taxon>
        <taxon>Blattinae</taxon>
        <taxon>Periplaneta</taxon>
    </lineage>
</organism>
<comment type="caution">
    <text evidence="1">The sequence shown here is derived from an EMBL/GenBank/DDBJ whole genome shotgun (WGS) entry which is preliminary data.</text>
</comment>
<reference evidence="1 2" key="1">
    <citation type="journal article" date="2022" name="Allergy">
        <title>Genome assembly and annotation of Periplaneta americana reveal a comprehensive cockroach allergen profile.</title>
        <authorList>
            <person name="Wang L."/>
            <person name="Xiong Q."/>
            <person name="Saelim N."/>
            <person name="Wang L."/>
            <person name="Nong W."/>
            <person name="Wan A.T."/>
            <person name="Shi M."/>
            <person name="Liu X."/>
            <person name="Cao Q."/>
            <person name="Hui J.H.L."/>
            <person name="Sookrung N."/>
            <person name="Leung T.F."/>
            <person name="Tungtrongchitr A."/>
            <person name="Tsui S.K.W."/>
        </authorList>
    </citation>
    <scope>NUCLEOTIDE SEQUENCE [LARGE SCALE GENOMIC DNA]</scope>
    <source>
        <strain evidence="1">PWHHKU_190912</strain>
    </source>
</reference>
<evidence type="ECO:0000313" key="1">
    <source>
        <dbReference type="EMBL" id="KAJ4430060.1"/>
    </source>
</evidence>
<sequence>MSRFERRRNEDVRQLMEMEESVFERIERRTLQWYGHVNRMDCERLPKTFLHWSPSGRRKCGQPRASWKSDVVQMMKQHNLKEEDWQDSEVWKMGVQVPHKKKSSGDRSEERAGQCTWIVVSTVLILLRRFINISGYLASEGDDCDNAGEMNPGSNTESYPAFAHIGLREKPQPVFVESGIPDAAFSFKAVLKE</sequence>
<gene>
    <name evidence="1" type="ORF">ANN_22269</name>
</gene>
<dbReference type="Proteomes" id="UP001148838">
    <property type="component" value="Unassembled WGS sequence"/>
</dbReference>
<name>A0ABQ8S7U9_PERAM</name>
<keyword evidence="2" id="KW-1185">Reference proteome</keyword>
<accession>A0ABQ8S7U9</accession>